<protein>
    <submittedName>
        <fullName evidence="1">Helix-turn-helix domain-containing protein</fullName>
    </submittedName>
</protein>
<keyword evidence="2" id="KW-1185">Reference proteome</keyword>
<accession>A0ABY2SED5</accession>
<dbReference type="RefSeq" id="WP_136993093.1">
    <property type="nucleotide sequence ID" value="NZ_SZPQ01000090.1"/>
</dbReference>
<dbReference type="Proteomes" id="UP000305202">
    <property type="component" value="Unassembled WGS sequence"/>
</dbReference>
<evidence type="ECO:0000313" key="1">
    <source>
        <dbReference type="EMBL" id="TKI02308.1"/>
    </source>
</evidence>
<dbReference type="InterPro" id="IPR010982">
    <property type="entry name" value="Lambda_DNA-bd_dom_sf"/>
</dbReference>
<dbReference type="EMBL" id="SZPQ01000090">
    <property type="protein sequence ID" value="TKI02308.1"/>
    <property type="molecule type" value="Genomic_DNA"/>
</dbReference>
<reference evidence="1 2" key="1">
    <citation type="submission" date="2019-04" db="EMBL/GenBank/DDBJ databases">
        <authorList>
            <person name="Li M."/>
            <person name="Gao C."/>
        </authorList>
    </citation>
    <scope>NUCLEOTIDE SEQUENCE [LARGE SCALE GENOMIC DNA]</scope>
    <source>
        <strain evidence="1 2">BGMRC 2031</strain>
    </source>
</reference>
<dbReference type="Gene3D" id="1.10.260.40">
    <property type="entry name" value="lambda repressor-like DNA-binding domains"/>
    <property type="match status" value="1"/>
</dbReference>
<evidence type="ECO:0000313" key="2">
    <source>
        <dbReference type="Proteomes" id="UP000305202"/>
    </source>
</evidence>
<proteinExistence type="predicted"/>
<comment type="caution">
    <text evidence="1">The sequence shown here is derived from an EMBL/GenBank/DDBJ whole genome shotgun (WGS) entry which is preliminary data.</text>
</comment>
<name>A0ABY2SED5_9HYPH</name>
<gene>
    <name evidence="1" type="ORF">FCN80_25410</name>
</gene>
<sequence>MQSYWDNLSKTDRAALAEQVKSTPGYLRLVFKGHKKAGFDLARRLEEKTHGVITKAELRPDIYGDHIAKR</sequence>
<organism evidence="1 2">
    <name type="scientific">Martelella alba</name>
    <dbReference type="NCBI Taxonomy" id="2590451"/>
    <lineage>
        <taxon>Bacteria</taxon>
        <taxon>Pseudomonadati</taxon>
        <taxon>Pseudomonadota</taxon>
        <taxon>Alphaproteobacteria</taxon>
        <taxon>Hyphomicrobiales</taxon>
        <taxon>Aurantimonadaceae</taxon>
        <taxon>Martelella</taxon>
    </lineage>
</organism>